<dbReference type="AlphaFoldDB" id="A0A5S4V395"/>
<evidence type="ECO:0000256" key="3">
    <source>
        <dbReference type="ARBA" id="ARBA00022679"/>
    </source>
</evidence>
<dbReference type="Pfam" id="PF00534">
    <property type="entry name" value="Glycos_transf_1"/>
    <property type="match status" value="1"/>
</dbReference>
<protein>
    <recommendedName>
        <fullName evidence="1">D-inositol 3-phosphate glycosyltransferase</fullName>
    </recommendedName>
</protein>
<dbReference type="Gene3D" id="3.40.50.2000">
    <property type="entry name" value="Glycogen Phosphorylase B"/>
    <property type="match status" value="2"/>
</dbReference>
<evidence type="ECO:0000256" key="2">
    <source>
        <dbReference type="ARBA" id="ARBA00022676"/>
    </source>
</evidence>
<dbReference type="RefSeq" id="WP_148732941.1">
    <property type="nucleotide sequence ID" value="NZ_VSSB01000001.1"/>
</dbReference>
<proteinExistence type="predicted"/>
<keyword evidence="2" id="KW-0328">Glycosyltransferase</keyword>
<dbReference type="PANTHER" id="PTHR45947">
    <property type="entry name" value="SULFOQUINOVOSYL TRANSFERASE SQD2"/>
    <property type="match status" value="1"/>
</dbReference>
<dbReference type="SUPFAM" id="SSF53756">
    <property type="entry name" value="UDP-Glycosyltransferase/glycogen phosphorylase"/>
    <property type="match status" value="1"/>
</dbReference>
<keyword evidence="3 6" id="KW-0808">Transferase</keyword>
<dbReference type="GO" id="GO:0016758">
    <property type="term" value="F:hexosyltransferase activity"/>
    <property type="evidence" value="ECO:0007669"/>
    <property type="project" value="TreeGrafter"/>
</dbReference>
<dbReference type="PANTHER" id="PTHR45947:SF3">
    <property type="entry name" value="SULFOQUINOVOSYL TRANSFERASE SQD2"/>
    <property type="match status" value="1"/>
</dbReference>
<keyword evidence="7" id="KW-1185">Reference proteome</keyword>
<reference evidence="6 7" key="1">
    <citation type="submission" date="2019-08" db="EMBL/GenBank/DDBJ databases">
        <authorList>
            <person name="Hu J."/>
        </authorList>
    </citation>
    <scope>NUCLEOTIDE SEQUENCE [LARGE SCALE GENOMIC DNA]</scope>
    <source>
        <strain evidence="6 7">NEAU-184</strain>
    </source>
</reference>
<dbReference type="CDD" id="cd03801">
    <property type="entry name" value="GT4_PimA-like"/>
    <property type="match status" value="1"/>
</dbReference>
<evidence type="ECO:0000259" key="5">
    <source>
        <dbReference type="Pfam" id="PF13439"/>
    </source>
</evidence>
<name>A0A5S4V395_9MICO</name>
<evidence type="ECO:0000256" key="1">
    <source>
        <dbReference type="ARBA" id="ARBA00021292"/>
    </source>
</evidence>
<comment type="caution">
    <text evidence="6">The sequence shown here is derived from an EMBL/GenBank/DDBJ whole genome shotgun (WGS) entry which is preliminary data.</text>
</comment>
<dbReference type="Proteomes" id="UP000325243">
    <property type="component" value="Unassembled WGS sequence"/>
</dbReference>
<feature type="domain" description="Glycosyltransferase subfamily 4-like N-terminal" evidence="5">
    <location>
        <begin position="22"/>
        <end position="187"/>
    </location>
</feature>
<dbReference type="GO" id="GO:1901137">
    <property type="term" value="P:carbohydrate derivative biosynthetic process"/>
    <property type="evidence" value="ECO:0007669"/>
    <property type="project" value="UniProtKB-ARBA"/>
</dbReference>
<accession>A0A5S4V395</accession>
<dbReference type="EMBL" id="VSSB01000001">
    <property type="protein sequence ID" value="TYL53472.1"/>
    <property type="molecule type" value="Genomic_DNA"/>
</dbReference>
<evidence type="ECO:0000313" key="7">
    <source>
        <dbReference type="Proteomes" id="UP000325243"/>
    </source>
</evidence>
<gene>
    <name evidence="6" type="ORF">FYC51_07315</name>
</gene>
<evidence type="ECO:0000313" key="6">
    <source>
        <dbReference type="EMBL" id="TYL53472.1"/>
    </source>
</evidence>
<dbReference type="InterPro" id="IPR028098">
    <property type="entry name" value="Glyco_trans_4-like_N"/>
</dbReference>
<dbReference type="Pfam" id="PF13439">
    <property type="entry name" value="Glyco_transf_4"/>
    <property type="match status" value="1"/>
</dbReference>
<evidence type="ECO:0000259" key="4">
    <source>
        <dbReference type="Pfam" id="PF00534"/>
    </source>
</evidence>
<dbReference type="InterPro" id="IPR001296">
    <property type="entry name" value="Glyco_trans_1"/>
</dbReference>
<dbReference type="InterPro" id="IPR050194">
    <property type="entry name" value="Glycosyltransferase_grp1"/>
</dbReference>
<organism evidence="6 7">
    <name type="scientific">Agromyces mariniharenae</name>
    <dbReference type="NCBI Taxonomy" id="2604423"/>
    <lineage>
        <taxon>Bacteria</taxon>
        <taxon>Bacillati</taxon>
        <taxon>Actinomycetota</taxon>
        <taxon>Actinomycetes</taxon>
        <taxon>Micrococcales</taxon>
        <taxon>Microbacteriaceae</taxon>
        <taxon>Agromyces</taxon>
    </lineage>
</organism>
<feature type="domain" description="Glycosyl transferase family 1" evidence="4">
    <location>
        <begin position="196"/>
        <end position="360"/>
    </location>
</feature>
<sequence length="381" mass="41345">MHIVFVLPIGEYYSQAWTGAIATITRHVAGELTAEGHAVTVITPDDGGADFTEGRVVRLRHGSAHPVPSVRRKAETARARLRRWTWPDYGPYLREVRRALRSLDAPIDAVVVANDPGTAGRLAEDGVAGRTVLWLHNRLEGPETRPFATLPDRVAVVAVSRAVADWTRDRYLPATEIAVVYSGVDHEVFHPRSEWLEARDPVRVICHGRIDPNKGHEVAAAAVARLRGEGLPVEITLIGQVRTFGFSAEEEAEYGRRVTAAMEAAGGTVLGWMPHAVLAEQLRENDVACVLSRVDEPFGLVNLEAMASGCAIIATRRGGIPEAVGTAGAFVDADSPDQVADVLASWVRDRAQLAAMKRAAVERASEFTWSATARELLRVLG</sequence>